<evidence type="ECO:0000313" key="1">
    <source>
        <dbReference type="EMBL" id="CZT52084.1"/>
    </source>
</evidence>
<reference evidence="2" key="1">
    <citation type="submission" date="2016-03" db="EMBL/GenBank/DDBJ databases">
        <authorList>
            <person name="Guldener U."/>
        </authorList>
    </citation>
    <scope>NUCLEOTIDE SEQUENCE [LARGE SCALE GENOMIC DNA]</scope>
</reference>
<evidence type="ECO:0000313" key="2">
    <source>
        <dbReference type="Proteomes" id="UP000177625"/>
    </source>
</evidence>
<protein>
    <submittedName>
        <fullName evidence="1">Uncharacterized protein</fullName>
    </submittedName>
</protein>
<accession>A0A1E1MSM4</accession>
<keyword evidence="2" id="KW-1185">Reference proteome</keyword>
<dbReference type="Proteomes" id="UP000177625">
    <property type="component" value="Unassembled WGS sequence"/>
</dbReference>
<organism evidence="1 2">
    <name type="scientific">Rhynchosporium secalis</name>
    <name type="common">Barley scald fungus</name>
    <dbReference type="NCBI Taxonomy" id="38038"/>
    <lineage>
        <taxon>Eukaryota</taxon>
        <taxon>Fungi</taxon>
        <taxon>Dikarya</taxon>
        <taxon>Ascomycota</taxon>
        <taxon>Pezizomycotina</taxon>
        <taxon>Leotiomycetes</taxon>
        <taxon>Helotiales</taxon>
        <taxon>Ploettnerulaceae</taxon>
        <taxon>Rhynchosporium</taxon>
    </lineage>
</organism>
<proteinExistence type="predicted"/>
<gene>
    <name evidence="1" type="ORF">RSE6_13330</name>
</gene>
<name>A0A1E1MSM4_RHYSE</name>
<sequence length="118" mass="13056">MLGASCCFSDSLSRNSCKKKGQAIDVVEFYTDLRKDIVNIEVSLTYQKLSHVVERLIPVAIIETEKAQSYEAQLQPVTGAIADRTSTNLAPHRSPFALPKFSLPIVLAKRDNRPLGPQ</sequence>
<dbReference type="EMBL" id="FJVC01000533">
    <property type="protein sequence ID" value="CZT52084.1"/>
    <property type="molecule type" value="Genomic_DNA"/>
</dbReference>
<dbReference type="AlphaFoldDB" id="A0A1E1MSM4"/>